<sequence length="252" mass="27656">MSMRIGMVVPTLGERPDLLDECLDSLRRQAGVEQDLVIVTVESAVARLSERYDLPVIAQEGRGLAAAITTGFRHFGDRVDALAWLGDDDRLPAGSLATALTALADRPDCSMVYGQTRWIDDAGEQLSVLRPGRAGRLLIKLGHNLILQPGCVYRRSAIEAIGGIDPGFPLAFDVDLHRRLIGHQRARYVPELLGEAREHPGSLTVRHQQTSQAECEDCLVQQMPGWLRGSRPLWAPAARLAMRATAKVALQR</sequence>
<name>A0A6G4TZ32_9ACTN</name>
<gene>
    <name evidence="2" type="ORF">G5C51_14400</name>
</gene>
<dbReference type="RefSeq" id="WP_165237170.1">
    <property type="nucleotide sequence ID" value="NZ_JAAKZV010000051.1"/>
</dbReference>
<dbReference type="InterPro" id="IPR001173">
    <property type="entry name" value="Glyco_trans_2-like"/>
</dbReference>
<dbReference type="SUPFAM" id="SSF53448">
    <property type="entry name" value="Nucleotide-diphospho-sugar transferases"/>
    <property type="match status" value="1"/>
</dbReference>
<evidence type="ECO:0000313" key="3">
    <source>
        <dbReference type="Proteomes" id="UP000481583"/>
    </source>
</evidence>
<keyword evidence="3" id="KW-1185">Reference proteome</keyword>
<dbReference type="EMBL" id="JAAKZV010000051">
    <property type="protein sequence ID" value="NGN65083.1"/>
    <property type="molecule type" value="Genomic_DNA"/>
</dbReference>
<evidence type="ECO:0000259" key="1">
    <source>
        <dbReference type="Pfam" id="PF00535"/>
    </source>
</evidence>
<dbReference type="AlphaFoldDB" id="A0A6G4TZ32"/>
<dbReference type="Gene3D" id="3.90.550.10">
    <property type="entry name" value="Spore Coat Polysaccharide Biosynthesis Protein SpsA, Chain A"/>
    <property type="match status" value="1"/>
</dbReference>
<comment type="caution">
    <text evidence="2">The sequence shown here is derived from an EMBL/GenBank/DDBJ whole genome shotgun (WGS) entry which is preliminary data.</text>
</comment>
<organism evidence="2 3">
    <name type="scientific">Streptomyces coryli</name>
    <dbReference type="NCBI Taxonomy" id="1128680"/>
    <lineage>
        <taxon>Bacteria</taxon>
        <taxon>Bacillati</taxon>
        <taxon>Actinomycetota</taxon>
        <taxon>Actinomycetes</taxon>
        <taxon>Kitasatosporales</taxon>
        <taxon>Streptomycetaceae</taxon>
        <taxon>Streptomyces</taxon>
    </lineage>
</organism>
<reference evidence="2 3" key="1">
    <citation type="submission" date="2020-02" db="EMBL/GenBank/DDBJ databases">
        <title>Whole-genome analyses of novel actinobacteria.</title>
        <authorList>
            <person name="Sahin N."/>
        </authorList>
    </citation>
    <scope>NUCLEOTIDE SEQUENCE [LARGE SCALE GENOMIC DNA]</scope>
    <source>
        <strain evidence="2 3">A7024</strain>
    </source>
</reference>
<keyword evidence="2" id="KW-0808">Transferase</keyword>
<dbReference type="Pfam" id="PF00535">
    <property type="entry name" value="Glycos_transf_2"/>
    <property type="match status" value="1"/>
</dbReference>
<feature type="domain" description="Glycosyltransferase 2-like" evidence="1">
    <location>
        <begin position="8"/>
        <end position="161"/>
    </location>
</feature>
<dbReference type="GO" id="GO:0016740">
    <property type="term" value="F:transferase activity"/>
    <property type="evidence" value="ECO:0007669"/>
    <property type="project" value="UniProtKB-KW"/>
</dbReference>
<evidence type="ECO:0000313" key="2">
    <source>
        <dbReference type="EMBL" id="NGN65083.1"/>
    </source>
</evidence>
<dbReference type="Proteomes" id="UP000481583">
    <property type="component" value="Unassembled WGS sequence"/>
</dbReference>
<dbReference type="InterPro" id="IPR029044">
    <property type="entry name" value="Nucleotide-diphossugar_trans"/>
</dbReference>
<proteinExistence type="predicted"/>
<accession>A0A6G4TZ32</accession>
<protein>
    <submittedName>
        <fullName evidence="2">Glycosyltransferase</fullName>
    </submittedName>
</protein>